<proteinExistence type="predicted"/>
<organism evidence="10 11">
    <name type="scientific">Haematococcus lacustris</name>
    <name type="common">Green alga</name>
    <name type="synonym">Haematococcus pluvialis</name>
    <dbReference type="NCBI Taxonomy" id="44745"/>
    <lineage>
        <taxon>Eukaryota</taxon>
        <taxon>Viridiplantae</taxon>
        <taxon>Chlorophyta</taxon>
        <taxon>core chlorophytes</taxon>
        <taxon>Chlorophyceae</taxon>
        <taxon>CS clade</taxon>
        <taxon>Chlamydomonadales</taxon>
        <taxon>Haematococcaceae</taxon>
        <taxon>Haematococcus</taxon>
    </lineage>
</organism>
<evidence type="ECO:0000256" key="3">
    <source>
        <dbReference type="ARBA" id="ARBA00022490"/>
    </source>
</evidence>
<evidence type="ECO:0000256" key="1">
    <source>
        <dbReference type="ARBA" id="ARBA00004138"/>
    </source>
</evidence>
<name>A0A6A0A8N3_HAELA</name>
<dbReference type="GO" id="GO:0005856">
    <property type="term" value="C:cytoskeleton"/>
    <property type="evidence" value="ECO:0007669"/>
    <property type="project" value="UniProtKB-SubCell"/>
</dbReference>
<evidence type="ECO:0000256" key="7">
    <source>
        <dbReference type="ARBA" id="ARBA00023212"/>
    </source>
</evidence>
<reference evidence="10 11" key="1">
    <citation type="submission" date="2020-02" db="EMBL/GenBank/DDBJ databases">
        <title>Draft genome sequence of Haematococcus lacustris strain NIES-144.</title>
        <authorList>
            <person name="Morimoto D."/>
            <person name="Nakagawa S."/>
            <person name="Yoshida T."/>
            <person name="Sawayama S."/>
        </authorList>
    </citation>
    <scope>NUCLEOTIDE SEQUENCE [LARGE SCALE GENOMIC DNA]</scope>
    <source>
        <strain evidence="10 11">NIES-144</strain>
    </source>
</reference>
<evidence type="ECO:0000256" key="8">
    <source>
        <dbReference type="ARBA" id="ARBA00023273"/>
    </source>
</evidence>
<dbReference type="PANTHER" id="PTHR14885:SF3">
    <property type="entry name" value="CILIA- AND FLAGELLA-ASSOCIATED PROTEIN 44"/>
    <property type="match status" value="1"/>
</dbReference>
<comment type="subcellular location">
    <subcellularLocation>
        <location evidence="1">Cell projection</location>
        <location evidence="1">Cilium</location>
    </subcellularLocation>
    <subcellularLocation>
        <location evidence="2">Cytoplasm</location>
        <location evidence="2">Cytoskeleton</location>
    </subcellularLocation>
</comment>
<dbReference type="AlphaFoldDB" id="A0A6A0A8N3"/>
<protein>
    <submittedName>
        <fullName evidence="10">Uncharacterized protein</fullName>
    </submittedName>
</protein>
<keyword evidence="3" id="KW-0963">Cytoplasm</keyword>
<evidence type="ECO:0000256" key="4">
    <source>
        <dbReference type="ARBA" id="ARBA00022574"/>
    </source>
</evidence>
<evidence type="ECO:0000256" key="5">
    <source>
        <dbReference type="ARBA" id="ARBA00022737"/>
    </source>
</evidence>
<dbReference type="Proteomes" id="UP000485058">
    <property type="component" value="Unassembled WGS sequence"/>
</dbReference>
<comment type="caution">
    <text evidence="10">The sequence shown here is derived from an EMBL/GenBank/DDBJ whole genome shotgun (WGS) entry which is preliminary data.</text>
</comment>
<keyword evidence="6 9" id="KW-0175">Coiled coil</keyword>
<gene>
    <name evidence="10" type="ORF">HaLaN_27665</name>
</gene>
<keyword evidence="5" id="KW-0677">Repeat</keyword>
<evidence type="ECO:0000256" key="2">
    <source>
        <dbReference type="ARBA" id="ARBA00004245"/>
    </source>
</evidence>
<keyword evidence="4" id="KW-0853">WD repeat</keyword>
<feature type="non-terminal residue" evidence="10">
    <location>
        <position position="1"/>
    </location>
</feature>
<sequence>VCELREKRLDEEELVAEFTKTIDVLRKEKEGLAKKQKLVEQGLALVNQDITEFQKEKQGALNQIDVVVNLRMHQVEYLVDGRLPEDLSAALVFSSQELQRLKQRIDELDEEKAELRAKHRGLKKEHLQLLKV</sequence>
<dbReference type="GO" id="GO:0005929">
    <property type="term" value="C:cilium"/>
    <property type="evidence" value="ECO:0007669"/>
    <property type="project" value="UniProtKB-SubCell"/>
</dbReference>
<dbReference type="EMBL" id="BLLF01004165">
    <property type="protein sequence ID" value="GFH29070.1"/>
    <property type="molecule type" value="Genomic_DNA"/>
</dbReference>
<keyword evidence="8" id="KW-0966">Cell projection</keyword>
<evidence type="ECO:0000313" key="11">
    <source>
        <dbReference type="Proteomes" id="UP000485058"/>
    </source>
</evidence>
<evidence type="ECO:0000256" key="9">
    <source>
        <dbReference type="SAM" id="Coils"/>
    </source>
</evidence>
<feature type="coiled-coil region" evidence="9">
    <location>
        <begin position="91"/>
        <end position="125"/>
    </location>
</feature>
<dbReference type="PANTHER" id="PTHR14885">
    <property type="entry name" value="CILIA- AND FLAGELLA-ASSOCIATED PROTEIN 43-RELATED"/>
    <property type="match status" value="1"/>
</dbReference>
<evidence type="ECO:0000256" key="6">
    <source>
        <dbReference type="ARBA" id="ARBA00023054"/>
    </source>
</evidence>
<evidence type="ECO:0000313" key="10">
    <source>
        <dbReference type="EMBL" id="GFH29070.1"/>
    </source>
</evidence>
<accession>A0A6A0A8N3</accession>
<keyword evidence="11" id="KW-1185">Reference proteome</keyword>
<keyword evidence="7" id="KW-0206">Cytoskeleton</keyword>